<organism evidence="11 12">
    <name type="scientific">Edaphochlamys debaryana</name>
    <dbReference type="NCBI Taxonomy" id="47281"/>
    <lineage>
        <taxon>Eukaryota</taxon>
        <taxon>Viridiplantae</taxon>
        <taxon>Chlorophyta</taxon>
        <taxon>core chlorophytes</taxon>
        <taxon>Chlorophyceae</taxon>
        <taxon>CS clade</taxon>
        <taxon>Chlamydomonadales</taxon>
        <taxon>Chlamydomonadales incertae sedis</taxon>
        <taxon>Edaphochlamys</taxon>
    </lineage>
</organism>
<dbReference type="GO" id="GO:0008270">
    <property type="term" value="F:zinc ion binding"/>
    <property type="evidence" value="ECO:0007669"/>
    <property type="project" value="UniProtKB-UniRule"/>
</dbReference>
<accession>A0A835Y1C8</accession>
<dbReference type="SUPFAM" id="SSF51069">
    <property type="entry name" value="Carbonic anhydrase"/>
    <property type="match status" value="1"/>
</dbReference>
<protein>
    <recommendedName>
        <fullName evidence="4 9">Carbonic anhydrase</fullName>
        <ecNumber evidence="4 9">4.2.1.1</ecNumber>
    </recommendedName>
</protein>
<name>A0A835Y1C8_9CHLO</name>
<dbReference type="InterPro" id="IPR023561">
    <property type="entry name" value="Carbonic_anhydrase_a-class"/>
</dbReference>
<evidence type="ECO:0000256" key="2">
    <source>
        <dbReference type="ARBA" id="ARBA00002904"/>
    </source>
</evidence>
<evidence type="ECO:0000256" key="5">
    <source>
        <dbReference type="ARBA" id="ARBA00022723"/>
    </source>
</evidence>
<dbReference type="EC" id="4.2.1.1" evidence="4 9"/>
<evidence type="ECO:0000256" key="1">
    <source>
        <dbReference type="ARBA" id="ARBA00001947"/>
    </source>
</evidence>
<keyword evidence="7 9" id="KW-0456">Lyase</keyword>
<evidence type="ECO:0000313" key="11">
    <source>
        <dbReference type="EMBL" id="KAG2494118.1"/>
    </source>
</evidence>
<reference evidence="11" key="1">
    <citation type="journal article" date="2020" name="bioRxiv">
        <title>Comparative genomics of Chlamydomonas.</title>
        <authorList>
            <person name="Craig R.J."/>
            <person name="Hasan A.R."/>
            <person name="Ness R.W."/>
            <person name="Keightley P.D."/>
        </authorList>
    </citation>
    <scope>NUCLEOTIDE SEQUENCE</scope>
    <source>
        <strain evidence="11">CCAP 11/70</strain>
    </source>
</reference>
<dbReference type="PANTHER" id="PTHR18952">
    <property type="entry name" value="CARBONIC ANHYDRASE"/>
    <property type="match status" value="1"/>
</dbReference>
<comment type="cofactor">
    <cofactor evidence="1 9">
        <name>Zn(2+)</name>
        <dbReference type="ChEBI" id="CHEBI:29105"/>
    </cofactor>
</comment>
<dbReference type="InterPro" id="IPR036398">
    <property type="entry name" value="CA_dom_sf"/>
</dbReference>
<dbReference type="InterPro" id="IPR041891">
    <property type="entry name" value="Alpha_CA_prokaryot-like"/>
</dbReference>
<keyword evidence="6 9" id="KW-0862">Zinc</keyword>
<dbReference type="AlphaFoldDB" id="A0A835Y1C8"/>
<gene>
    <name evidence="11" type="ORF">HYH03_007756</name>
</gene>
<dbReference type="CDD" id="cd03124">
    <property type="entry name" value="alpha_CA_prokaryotic_like"/>
    <property type="match status" value="1"/>
</dbReference>
<evidence type="ECO:0000313" key="12">
    <source>
        <dbReference type="Proteomes" id="UP000612055"/>
    </source>
</evidence>
<dbReference type="PROSITE" id="PS00162">
    <property type="entry name" value="ALPHA_CA_1"/>
    <property type="match status" value="1"/>
</dbReference>
<keyword evidence="12" id="KW-1185">Reference proteome</keyword>
<evidence type="ECO:0000256" key="9">
    <source>
        <dbReference type="RuleBase" id="RU367011"/>
    </source>
</evidence>
<dbReference type="EMBL" id="JAEHOE010000033">
    <property type="protein sequence ID" value="KAG2494118.1"/>
    <property type="molecule type" value="Genomic_DNA"/>
</dbReference>
<evidence type="ECO:0000256" key="8">
    <source>
        <dbReference type="ARBA" id="ARBA00048348"/>
    </source>
</evidence>
<keyword evidence="5 9" id="KW-0479">Metal-binding</keyword>
<dbReference type="Pfam" id="PF00194">
    <property type="entry name" value="Carb_anhydrase"/>
    <property type="match status" value="1"/>
</dbReference>
<dbReference type="PANTHER" id="PTHR18952:SF265">
    <property type="entry name" value="CARBONIC ANHYDRASE"/>
    <property type="match status" value="1"/>
</dbReference>
<dbReference type="InterPro" id="IPR018338">
    <property type="entry name" value="Carbonic_anhydrase_a-class_CS"/>
</dbReference>
<comment type="function">
    <text evidence="2 9">Reversible hydration of carbon dioxide.</text>
</comment>
<dbReference type="Proteomes" id="UP000612055">
    <property type="component" value="Unassembled WGS sequence"/>
</dbReference>
<dbReference type="InterPro" id="IPR001148">
    <property type="entry name" value="CA_dom"/>
</dbReference>
<evidence type="ECO:0000259" key="10">
    <source>
        <dbReference type="PROSITE" id="PS51144"/>
    </source>
</evidence>
<sequence>MSIDHQRTGGVRLVGALLVAAALMGCANACIFKFGTAKDSLAAKSGTPWDHGYNGDDWSGVDGNGNPWQCLSGTRQSPISIPEPTATVFGNAQIPASFRTNWTYPTLVSNGSNIEIINNGHVIQVEWLSPFTSSVLITAANTSGATITSVLDLPADAPSRRVTAEPLQFHFHALSEHTIDGRYYPLELHIVHRVTDLPACAAAGGCFTVTGVVFELVNGPDNQLLEPILDFAPTREGTINVVPANVNIELNSFIPAPSQRTYVTYPGSLTTPPCSEGLLWHVFTEPQTISVNQWSRFRNLTSFKDCVNTTGSPSGHRHAASRRMLGLTETEGSVAGPARQRSTLVCGLLGVLCPSPSPPPPVSSPPPPPLANSFVCTPKAFGYNYRNVQPTNGRTVKLATA</sequence>
<dbReference type="SMART" id="SM01057">
    <property type="entry name" value="Carb_anhydrase"/>
    <property type="match status" value="1"/>
</dbReference>
<dbReference type="GO" id="GO:0004089">
    <property type="term" value="F:carbonate dehydratase activity"/>
    <property type="evidence" value="ECO:0007669"/>
    <property type="project" value="UniProtKB-UniRule"/>
</dbReference>
<evidence type="ECO:0000256" key="6">
    <source>
        <dbReference type="ARBA" id="ARBA00022833"/>
    </source>
</evidence>
<dbReference type="OrthoDB" id="545904at2759"/>
<evidence type="ECO:0000256" key="4">
    <source>
        <dbReference type="ARBA" id="ARBA00012925"/>
    </source>
</evidence>
<comment type="catalytic activity">
    <reaction evidence="8 9">
        <text>hydrogencarbonate + H(+) = CO2 + H2O</text>
        <dbReference type="Rhea" id="RHEA:10748"/>
        <dbReference type="ChEBI" id="CHEBI:15377"/>
        <dbReference type="ChEBI" id="CHEBI:15378"/>
        <dbReference type="ChEBI" id="CHEBI:16526"/>
        <dbReference type="ChEBI" id="CHEBI:17544"/>
        <dbReference type="EC" id="4.2.1.1"/>
    </reaction>
</comment>
<evidence type="ECO:0000256" key="7">
    <source>
        <dbReference type="ARBA" id="ARBA00023239"/>
    </source>
</evidence>
<comment type="caution">
    <text evidence="11">The sequence shown here is derived from an EMBL/GenBank/DDBJ whole genome shotgun (WGS) entry which is preliminary data.</text>
</comment>
<dbReference type="PROSITE" id="PS51144">
    <property type="entry name" value="ALPHA_CA_2"/>
    <property type="match status" value="1"/>
</dbReference>
<feature type="domain" description="Alpha-carbonic anhydrase" evidence="10">
    <location>
        <begin position="47"/>
        <end position="329"/>
    </location>
</feature>
<dbReference type="PROSITE" id="PS51257">
    <property type="entry name" value="PROKAR_LIPOPROTEIN"/>
    <property type="match status" value="1"/>
</dbReference>
<proteinExistence type="inferred from homology"/>
<dbReference type="Gene3D" id="3.10.200.10">
    <property type="entry name" value="Alpha carbonic anhydrase"/>
    <property type="match status" value="1"/>
</dbReference>
<comment type="similarity">
    <text evidence="3 9">Belongs to the alpha-carbonic anhydrase family.</text>
</comment>
<evidence type="ECO:0000256" key="3">
    <source>
        <dbReference type="ARBA" id="ARBA00010718"/>
    </source>
</evidence>